<dbReference type="EMBL" id="NFEZ01000004">
    <property type="protein sequence ID" value="PLT45715.1"/>
    <property type="molecule type" value="Genomic_DNA"/>
</dbReference>
<keyword evidence="10" id="KW-1185">Reference proteome</keyword>
<dbReference type="InterPro" id="IPR015421">
    <property type="entry name" value="PyrdxlP-dep_Trfase_major"/>
</dbReference>
<dbReference type="InterPro" id="IPR004839">
    <property type="entry name" value="Aminotransferase_I/II_large"/>
</dbReference>
<dbReference type="Pfam" id="PF00155">
    <property type="entry name" value="Aminotran_1_2"/>
    <property type="match status" value="1"/>
</dbReference>
<evidence type="ECO:0000313" key="10">
    <source>
        <dbReference type="Proteomes" id="UP000234789"/>
    </source>
</evidence>
<comment type="caution">
    <text evidence="9">The sequence shown here is derived from an EMBL/GenBank/DDBJ whole genome shotgun (WGS) entry which is preliminary data.</text>
</comment>
<comment type="similarity">
    <text evidence="2">In the C-terminal section; belongs to the class-I pyridoxal-phosphate-dependent aminotransferase family.</text>
</comment>
<reference evidence="9 10" key="1">
    <citation type="submission" date="2017-05" db="EMBL/GenBank/DDBJ databases">
        <title>Functional genome analysis of Paenibacillus pasadenensis strain R16: insights on endophytic life style and antifungal activity.</title>
        <authorList>
            <person name="Passera A."/>
            <person name="Marcolungo L."/>
            <person name="Casati P."/>
            <person name="Brasca M."/>
            <person name="Quaglino F."/>
            <person name="Delledonne M."/>
        </authorList>
    </citation>
    <scope>NUCLEOTIDE SEQUENCE [LARGE SCALE GENOMIC DNA]</scope>
    <source>
        <strain evidence="9 10">R16</strain>
    </source>
</reference>
<dbReference type="InterPro" id="IPR051446">
    <property type="entry name" value="HTH_trans_reg/aminotransferase"/>
</dbReference>
<evidence type="ECO:0000256" key="2">
    <source>
        <dbReference type="ARBA" id="ARBA00005384"/>
    </source>
</evidence>
<evidence type="ECO:0000256" key="3">
    <source>
        <dbReference type="ARBA" id="ARBA00022576"/>
    </source>
</evidence>
<dbReference type="CDD" id="cd00609">
    <property type="entry name" value="AAT_like"/>
    <property type="match status" value="1"/>
</dbReference>
<evidence type="ECO:0000256" key="4">
    <source>
        <dbReference type="ARBA" id="ARBA00022898"/>
    </source>
</evidence>
<dbReference type="EC" id="2.6.1.1" evidence="9"/>
<dbReference type="PANTHER" id="PTHR46577">
    <property type="entry name" value="HTH-TYPE TRANSCRIPTIONAL REGULATORY PROTEIN GABR"/>
    <property type="match status" value="1"/>
</dbReference>
<dbReference type="Gene3D" id="3.90.1150.10">
    <property type="entry name" value="Aspartate Aminotransferase, domain 1"/>
    <property type="match status" value="1"/>
</dbReference>
<evidence type="ECO:0000256" key="1">
    <source>
        <dbReference type="ARBA" id="ARBA00001933"/>
    </source>
</evidence>
<sequence>MEEALRSGLRHGRWAAGEKIPSVRTMAEELGVHRLTVLKGYRLLEEEGLLEASYRSGYYVRAEVPAGEAAGSGVRWSYGAGTACGAESRLSDIHRRAVRYRMSEALLDPTLLPNRFLARHAQEVIASQPLLLSTYSTVMGDGELREAMAGYMQDRRLELSAEELMVTTGAQQGMDLAFRALLQPGDKALIERPTYSPAIDMLRQLGVRMLPVEIRPDGYDLDRVEKLMAAERPKLFYLNPTYHNPTGYTVPVRQRKALLELAERYRCILIEDEAYSDLYFHEPPPAPLFAYDTEGWVVYLRSYSKYIAPGLRIAFLAARPPLLAAIRPLKALADGGTPLLGQKLFQSFFFSHRMQEHLAKLRVAVSMRKEAMEQALSASGWSWESPAGGLNLWVRLPEGMQASRLLERSLELSAAFVPGPICDPLDAMQDRIRLSYSLLDERRLAEGLARVLEAAEGMG</sequence>
<dbReference type="GO" id="GO:0003700">
    <property type="term" value="F:DNA-binding transcription factor activity"/>
    <property type="evidence" value="ECO:0007669"/>
    <property type="project" value="InterPro"/>
</dbReference>
<evidence type="ECO:0000313" key="9">
    <source>
        <dbReference type="EMBL" id="PLT45715.1"/>
    </source>
</evidence>
<dbReference type="InterPro" id="IPR015424">
    <property type="entry name" value="PyrdxlP-dep_Trfase"/>
</dbReference>
<dbReference type="PROSITE" id="PS50949">
    <property type="entry name" value="HTH_GNTR"/>
    <property type="match status" value="1"/>
</dbReference>
<feature type="domain" description="HTH gntR-type" evidence="8">
    <location>
        <begin position="1"/>
        <end position="63"/>
    </location>
</feature>
<dbReference type="Proteomes" id="UP000234789">
    <property type="component" value="Unassembled WGS sequence"/>
</dbReference>
<evidence type="ECO:0000259" key="8">
    <source>
        <dbReference type="PROSITE" id="PS50949"/>
    </source>
</evidence>
<dbReference type="SUPFAM" id="SSF46785">
    <property type="entry name" value="Winged helix' DNA-binding domain"/>
    <property type="match status" value="1"/>
</dbReference>
<dbReference type="InterPro" id="IPR036390">
    <property type="entry name" value="WH_DNA-bd_sf"/>
</dbReference>
<dbReference type="PRINTS" id="PR00035">
    <property type="entry name" value="HTHGNTR"/>
</dbReference>
<keyword evidence="3 9" id="KW-0032">Aminotransferase</keyword>
<organism evidence="9 10">
    <name type="scientific">Paenibacillus pasadenensis</name>
    <dbReference type="NCBI Taxonomy" id="217090"/>
    <lineage>
        <taxon>Bacteria</taxon>
        <taxon>Bacillati</taxon>
        <taxon>Bacillota</taxon>
        <taxon>Bacilli</taxon>
        <taxon>Bacillales</taxon>
        <taxon>Paenibacillaceae</taxon>
        <taxon>Paenibacillus</taxon>
    </lineage>
</organism>
<keyword evidence="7" id="KW-0804">Transcription</keyword>
<dbReference type="SMART" id="SM00345">
    <property type="entry name" value="HTH_GNTR"/>
    <property type="match status" value="1"/>
</dbReference>
<keyword evidence="6" id="KW-0238">DNA-binding</keyword>
<dbReference type="Gene3D" id="1.10.10.10">
    <property type="entry name" value="Winged helix-like DNA-binding domain superfamily/Winged helix DNA-binding domain"/>
    <property type="match status" value="1"/>
</dbReference>
<dbReference type="Gene3D" id="3.40.640.10">
    <property type="entry name" value="Type I PLP-dependent aspartate aminotransferase-like (Major domain)"/>
    <property type="match status" value="1"/>
</dbReference>
<proteinExistence type="inferred from homology"/>
<dbReference type="InterPro" id="IPR015422">
    <property type="entry name" value="PyrdxlP-dep_Trfase_small"/>
</dbReference>
<accession>A0A2N5N5W5</accession>
<comment type="cofactor">
    <cofactor evidence="1">
        <name>pyridoxal 5'-phosphate</name>
        <dbReference type="ChEBI" id="CHEBI:597326"/>
    </cofactor>
</comment>
<keyword evidence="4" id="KW-0663">Pyridoxal phosphate</keyword>
<dbReference type="InterPro" id="IPR000524">
    <property type="entry name" value="Tscrpt_reg_HTH_GntR"/>
</dbReference>
<dbReference type="GO" id="GO:0030170">
    <property type="term" value="F:pyridoxal phosphate binding"/>
    <property type="evidence" value="ECO:0007669"/>
    <property type="project" value="InterPro"/>
</dbReference>
<dbReference type="AlphaFoldDB" id="A0A2N5N5W5"/>
<protein>
    <submittedName>
        <fullName evidence="9">Transcriptional regulator, GntR family domain</fullName>
        <ecNumber evidence="9">2.6.1.1</ecNumber>
    </submittedName>
</protein>
<dbReference type="GO" id="GO:0003677">
    <property type="term" value="F:DNA binding"/>
    <property type="evidence" value="ECO:0007669"/>
    <property type="project" value="UniProtKB-KW"/>
</dbReference>
<evidence type="ECO:0000256" key="7">
    <source>
        <dbReference type="ARBA" id="ARBA00023163"/>
    </source>
</evidence>
<dbReference type="PANTHER" id="PTHR46577:SF2">
    <property type="entry name" value="TRANSCRIPTIONAL REGULATORY PROTEIN"/>
    <property type="match status" value="1"/>
</dbReference>
<keyword evidence="9" id="KW-0808">Transferase</keyword>
<keyword evidence="5" id="KW-0805">Transcription regulation</keyword>
<name>A0A2N5N5W5_9BACL</name>
<gene>
    <name evidence="9" type="ORF">B8V81_4146</name>
</gene>
<dbReference type="Pfam" id="PF00392">
    <property type="entry name" value="GntR"/>
    <property type="match status" value="1"/>
</dbReference>
<dbReference type="InterPro" id="IPR036388">
    <property type="entry name" value="WH-like_DNA-bd_sf"/>
</dbReference>
<evidence type="ECO:0000256" key="6">
    <source>
        <dbReference type="ARBA" id="ARBA00023125"/>
    </source>
</evidence>
<dbReference type="SUPFAM" id="SSF53383">
    <property type="entry name" value="PLP-dependent transferases"/>
    <property type="match status" value="1"/>
</dbReference>
<evidence type="ECO:0000256" key="5">
    <source>
        <dbReference type="ARBA" id="ARBA00023015"/>
    </source>
</evidence>
<dbReference type="GO" id="GO:0004069">
    <property type="term" value="F:L-aspartate:2-oxoglutarate aminotransferase activity"/>
    <property type="evidence" value="ECO:0007669"/>
    <property type="project" value="UniProtKB-EC"/>
</dbReference>